<proteinExistence type="predicted"/>
<dbReference type="Proteomes" id="UP000828048">
    <property type="component" value="Chromosome 1"/>
</dbReference>
<dbReference type="EMBL" id="CM037151">
    <property type="protein sequence ID" value="KAH7844357.1"/>
    <property type="molecule type" value="Genomic_DNA"/>
</dbReference>
<reference evidence="1 2" key="1">
    <citation type="journal article" date="2021" name="Hortic Res">
        <title>High-quality reference genome and annotation aids understanding of berry development for evergreen blueberry (Vaccinium darrowii).</title>
        <authorList>
            <person name="Yu J."/>
            <person name="Hulse-Kemp A.M."/>
            <person name="Babiker E."/>
            <person name="Staton M."/>
        </authorList>
    </citation>
    <scope>NUCLEOTIDE SEQUENCE [LARGE SCALE GENOMIC DNA]</scope>
    <source>
        <strain evidence="2">cv. NJ 8807/NJ 8810</strain>
        <tissue evidence="1">Young leaf</tissue>
    </source>
</reference>
<protein>
    <submittedName>
        <fullName evidence="1">Uncharacterized protein</fullName>
    </submittedName>
</protein>
<comment type="caution">
    <text evidence="1">The sequence shown here is derived from an EMBL/GenBank/DDBJ whole genome shotgun (WGS) entry which is preliminary data.</text>
</comment>
<evidence type="ECO:0000313" key="1">
    <source>
        <dbReference type="EMBL" id="KAH7844357.1"/>
    </source>
</evidence>
<sequence length="85" mass="9747">MSKIFLRAVPREKRTRSSRGVMMDGIKPSPARPRPESSKPVDIRRVLGATGEPKKKVIVDEKLRRIREAEKAEKILHLICWGPFN</sequence>
<gene>
    <name evidence="1" type="ORF">Vadar_027143</name>
</gene>
<keyword evidence="2" id="KW-1185">Reference proteome</keyword>
<evidence type="ECO:0000313" key="2">
    <source>
        <dbReference type="Proteomes" id="UP000828048"/>
    </source>
</evidence>
<accession>A0ACB7XUB3</accession>
<organism evidence="1 2">
    <name type="scientific">Vaccinium darrowii</name>
    <dbReference type="NCBI Taxonomy" id="229202"/>
    <lineage>
        <taxon>Eukaryota</taxon>
        <taxon>Viridiplantae</taxon>
        <taxon>Streptophyta</taxon>
        <taxon>Embryophyta</taxon>
        <taxon>Tracheophyta</taxon>
        <taxon>Spermatophyta</taxon>
        <taxon>Magnoliopsida</taxon>
        <taxon>eudicotyledons</taxon>
        <taxon>Gunneridae</taxon>
        <taxon>Pentapetalae</taxon>
        <taxon>asterids</taxon>
        <taxon>Ericales</taxon>
        <taxon>Ericaceae</taxon>
        <taxon>Vaccinioideae</taxon>
        <taxon>Vaccinieae</taxon>
        <taxon>Vaccinium</taxon>
    </lineage>
</organism>
<name>A0ACB7XUB3_9ERIC</name>